<dbReference type="FunFam" id="3.20.20.20:FF:000005">
    <property type="entry name" value="4-hydroxy-3-methylbut-2-en-1-yl diphosphate synthase (flavodoxin)"/>
    <property type="match status" value="1"/>
</dbReference>
<feature type="binding site" evidence="8">
    <location>
        <position position="522"/>
    </location>
    <ligand>
        <name>[4Fe-4S] cluster</name>
        <dbReference type="ChEBI" id="CHEBI:49883"/>
    </ligand>
</feature>
<dbReference type="PIRSF" id="PIRSF037336">
    <property type="entry name" value="IspG_like"/>
    <property type="match status" value="1"/>
</dbReference>
<dbReference type="SUPFAM" id="SSF56014">
    <property type="entry name" value="Nitrite and sulphite reductase 4Fe-4S domain-like"/>
    <property type="match status" value="1"/>
</dbReference>
<evidence type="ECO:0000313" key="11">
    <source>
        <dbReference type="EMBL" id="SMO62659.1"/>
    </source>
</evidence>
<dbReference type="HAMAP" id="MF_00159">
    <property type="entry name" value="IspG"/>
    <property type="match status" value="1"/>
</dbReference>
<dbReference type="EMBL" id="FXTB01000003">
    <property type="protein sequence ID" value="SMO62659.1"/>
    <property type="molecule type" value="Genomic_DNA"/>
</dbReference>
<dbReference type="Gene3D" id="3.20.20.20">
    <property type="entry name" value="Dihydropteroate synthase-like"/>
    <property type="match status" value="1"/>
</dbReference>
<dbReference type="GO" id="GO:0141197">
    <property type="term" value="F:4-hydroxy-3-methylbut-2-enyl-diphosphate synthase activity (flavodoxin)"/>
    <property type="evidence" value="ECO:0007669"/>
    <property type="project" value="UniProtKB-EC"/>
</dbReference>
<dbReference type="EC" id="1.17.7.3" evidence="8"/>
<evidence type="ECO:0000259" key="9">
    <source>
        <dbReference type="Pfam" id="PF04551"/>
    </source>
</evidence>
<evidence type="ECO:0000256" key="3">
    <source>
        <dbReference type="ARBA" id="ARBA00023002"/>
    </source>
</evidence>
<evidence type="ECO:0000256" key="4">
    <source>
        <dbReference type="ARBA" id="ARBA00023004"/>
    </source>
</evidence>
<dbReference type="GO" id="GO:0051539">
    <property type="term" value="F:4 iron, 4 sulfur cluster binding"/>
    <property type="evidence" value="ECO:0007669"/>
    <property type="project" value="UniProtKB-UniRule"/>
</dbReference>
<keyword evidence="1 8" id="KW-0004">4Fe-4S</keyword>
<dbReference type="InterPro" id="IPR058579">
    <property type="entry name" value="IspG_C"/>
</dbReference>
<feature type="domain" description="IspG TIM-barrel" evidence="9">
    <location>
        <begin position="18"/>
        <end position="287"/>
    </location>
</feature>
<feature type="binding site" evidence="8">
    <location>
        <position position="519"/>
    </location>
    <ligand>
        <name>[4Fe-4S] cluster</name>
        <dbReference type="ChEBI" id="CHEBI:49883"/>
    </ligand>
</feature>
<evidence type="ECO:0000256" key="6">
    <source>
        <dbReference type="ARBA" id="ARBA00023229"/>
    </source>
</evidence>
<evidence type="ECO:0000256" key="5">
    <source>
        <dbReference type="ARBA" id="ARBA00023014"/>
    </source>
</evidence>
<dbReference type="InterPro" id="IPR011005">
    <property type="entry name" value="Dihydropteroate_synth-like_sf"/>
</dbReference>
<keyword evidence="3 8" id="KW-0560">Oxidoreductase</keyword>
<dbReference type="RefSeq" id="WP_185957510.1">
    <property type="nucleotide sequence ID" value="NZ_FXTB01000003.1"/>
</dbReference>
<dbReference type="PANTHER" id="PTHR30454">
    <property type="entry name" value="4-HYDROXY-3-METHYLBUT-2-EN-1-YL DIPHOSPHATE SYNTHASE"/>
    <property type="match status" value="1"/>
</dbReference>
<sequence length="612" mass="68478">MIKSEYCIDLFKYKRNKTREVTIGELMLGDTHPIVVQSMTTTNTNHTEATVNQIKTIFDAGGQMVRMTAQGRREAANLKNIKTELHRQGYTAPLVADIHFNPNAANIAAEHIEKVRINPGNFVDGAKKFETIQYTPESYAEELETVKKKLIPLLNICKQNNTALRIGTNHGSLSDRIMSRYGDTPMGMVESCMEFLRICQQEEFKRIVLSIKASNARVMVHTVRLLVQKMQEENISYPLHLGVTEAGEGEDGRIRSAVGIGALLADGIGDTIRVSLTEDPEKEIPVARELIRYTSSKADHDTIKPVNDASYSPFEYARRKSEAVGNIGGGNFPVVLGNKKTLKDAPDYIFSSGDESAANILPLNQWNKLKDKARHFPLLKIKELNQLKELNAAKIFLKVSYSEFNPAFYERIKSCTNLVLVLSSTNKNNIAEQRAAFLWLASNKVNHPVIIYNKYNPVFDRNTQIQAACDFGPLFLDGFGDGIWIDYNKESKPGMVNKTAYAILQAARVRFEKPDYISCPGCGRTLFGIQETTTRVKERTAHLKGLKIAVMGCIVNGPGEMADADYGYVGSGPGKITLYYQRKVVKKNIDEKDAVNELIDLIKLNNDWKEPV</sequence>
<keyword evidence="4 8" id="KW-0408">Iron</keyword>
<keyword evidence="2 8" id="KW-0479">Metal-binding</keyword>
<keyword evidence="5 8" id="KW-0411">Iron-sulfur</keyword>
<dbReference type="InterPro" id="IPR004588">
    <property type="entry name" value="IspG_bac-typ"/>
</dbReference>
<dbReference type="Pfam" id="PF26540">
    <property type="entry name" value="GcpE_C"/>
    <property type="match status" value="1"/>
</dbReference>
<dbReference type="GO" id="GO:0016114">
    <property type="term" value="P:terpenoid biosynthetic process"/>
    <property type="evidence" value="ECO:0007669"/>
    <property type="project" value="InterPro"/>
</dbReference>
<comment type="similarity">
    <text evidence="8">Belongs to the IspG family.</text>
</comment>
<name>A0A521CT54_SACCC</name>
<evidence type="ECO:0000256" key="7">
    <source>
        <dbReference type="ARBA" id="ARBA00051119"/>
    </source>
</evidence>
<organism evidence="11 12">
    <name type="scientific">Saccharicrinis carchari</name>
    <dbReference type="NCBI Taxonomy" id="1168039"/>
    <lineage>
        <taxon>Bacteria</taxon>
        <taxon>Pseudomonadati</taxon>
        <taxon>Bacteroidota</taxon>
        <taxon>Bacteroidia</taxon>
        <taxon>Marinilabiliales</taxon>
        <taxon>Marinilabiliaceae</taxon>
        <taxon>Saccharicrinis</taxon>
    </lineage>
</organism>
<keyword evidence="12" id="KW-1185">Reference proteome</keyword>
<proteinExistence type="inferred from homology"/>
<accession>A0A521CT54</accession>
<dbReference type="GO" id="GO:0019288">
    <property type="term" value="P:isopentenyl diphosphate biosynthetic process, methylerythritol 4-phosphate pathway"/>
    <property type="evidence" value="ECO:0007669"/>
    <property type="project" value="UniProtKB-UniRule"/>
</dbReference>
<evidence type="ECO:0000256" key="1">
    <source>
        <dbReference type="ARBA" id="ARBA00022485"/>
    </source>
</evidence>
<dbReference type="GO" id="GO:0005506">
    <property type="term" value="F:iron ion binding"/>
    <property type="evidence" value="ECO:0007669"/>
    <property type="project" value="InterPro"/>
</dbReference>
<gene>
    <name evidence="8" type="primary">ispG</name>
    <name evidence="11" type="ORF">SAMN06265379_103460</name>
</gene>
<evidence type="ECO:0000256" key="2">
    <source>
        <dbReference type="ARBA" id="ARBA00022723"/>
    </source>
</evidence>
<evidence type="ECO:0000259" key="10">
    <source>
        <dbReference type="Pfam" id="PF26540"/>
    </source>
</evidence>
<dbReference type="InterPro" id="IPR045854">
    <property type="entry name" value="NO2/SO3_Rdtase_4Fe4S_sf"/>
</dbReference>
<comment type="function">
    <text evidence="8">Converts 2C-methyl-D-erythritol 2,4-cyclodiphosphate (ME-2,4cPP) into 1-hydroxy-2-methyl-2-(E)-butenyl 4-diphosphate.</text>
</comment>
<comment type="catalytic activity">
    <reaction evidence="8">
        <text>(2E)-4-hydroxy-3-methylbut-2-enyl diphosphate + oxidized [flavodoxin] + H2O + 2 H(+) = 2-C-methyl-D-erythritol 2,4-cyclic diphosphate + reduced [flavodoxin]</text>
        <dbReference type="Rhea" id="RHEA:43604"/>
        <dbReference type="Rhea" id="RHEA-COMP:10622"/>
        <dbReference type="Rhea" id="RHEA-COMP:10623"/>
        <dbReference type="ChEBI" id="CHEBI:15377"/>
        <dbReference type="ChEBI" id="CHEBI:15378"/>
        <dbReference type="ChEBI" id="CHEBI:57618"/>
        <dbReference type="ChEBI" id="CHEBI:58210"/>
        <dbReference type="ChEBI" id="CHEBI:58483"/>
        <dbReference type="ChEBI" id="CHEBI:128753"/>
        <dbReference type="EC" id="1.17.7.3"/>
    </reaction>
</comment>
<protein>
    <recommendedName>
        <fullName evidence="8">4-hydroxy-3-methylbut-2-en-1-yl diphosphate synthase (flavodoxin)</fullName>
        <ecNumber evidence="8">1.17.7.3</ecNumber>
    </recommendedName>
    <alternativeName>
        <fullName evidence="8">1-hydroxy-2-methyl-2-(E)-butenyl 4-diphosphate synthase</fullName>
    </alternativeName>
</protein>
<feature type="binding site" evidence="8">
    <location>
        <position position="553"/>
    </location>
    <ligand>
        <name>[4Fe-4S] cluster</name>
        <dbReference type="ChEBI" id="CHEBI:49883"/>
    </ligand>
</feature>
<dbReference type="Pfam" id="PF04551">
    <property type="entry name" value="GcpE"/>
    <property type="match status" value="1"/>
</dbReference>
<evidence type="ECO:0000256" key="8">
    <source>
        <dbReference type="HAMAP-Rule" id="MF_00159"/>
    </source>
</evidence>
<dbReference type="Proteomes" id="UP000319040">
    <property type="component" value="Unassembled WGS sequence"/>
</dbReference>
<comment type="catalytic activity">
    <reaction evidence="7">
        <text>(2E)-4-hydroxy-3-methylbut-2-enyl diphosphate + 2 oxidized [2Fe-2S]-[ferredoxin] + H2O = 2-C-methyl-D-erythritol 2,4-cyclic diphosphate + 2 reduced [2Fe-2S]-[ferredoxin] + H(+)</text>
        <dbReference type="Rhea" id="RHEA:26119"/>
        <dbReference type="Rhea" id="RHEA-COMP:10000"/>
        <dbReference type="Rhea" id="RHEA-COMP:10001"/>
        <dbReference type="ChEBI" id="CHEBI:15377"/>
        <dbReference type="ChEBI" id="CHEBI:15378"/>
        <dbReference type="ChEBI" id="CHEBI:33737"/>
        <dbReference type="ChEBI" id="CHEBI:33738"/>
        <dbReference type="ChEBI" id="CHEBI:58483"/>
        <dbReference type="ChEBI" id="CHEBI:128753"/>
        <dbReference type="EC" id="1.17.7.1"/>
    </reaction>
</comment>
<evidence type="ECO:0000313" key="12">
    <source>
        <dbReference type="Proteomes" id="UP000319040"/>
    </source>
</evidence>
<dbReference type="PANTHER" id="PTHR30454:SF0">
    <property type="entry name" value="4-HYDROXY-3-METHYLBUT-2-EN-1-YL DIPHOSPHATE SYNTHASE (FERREDOXIN), CHLOROPLASTIC"/>
    <property type="match status" value="1"/>
</dbReference>
<dbReference type="AlphaFoldDB" id="A0A521CT54"/>
<feature type="domain" description="IspG C-terminal" evidence="10">
    <location>
        <begin position="516"/>
        <end position="603"/>
    </location>
</feature>
<dbReference type="InterPro" id="IPR058578">
    <property type="entry name" value="IspG_TIM"/>
</dbReference>
<dbReference type="UniPathway" id="UPA00056">
    <property type="reaction ID" value="UER00096"/>
</dbReference>
<dbReference type="InterPro" id="IPR017178">
    <property type="entry name" value="IspG_atypical"/>
</dbReference>
<keyword evidence="6 8" id="KW-0414">Isoprene biosynthesis</keyword>
<feature type="binding site" evidence="8">
    <location>
        <position position="560"/>
    </location>
    <ligand>
        <name>[4Fe-4S] cluster</name>
        <dbReference type="ChEBI" id="CHEBI:49883"/>
    </ligand>
</feature>
<dbReference type="NCBIfam" id="TIGR00612">
    <property type="entry name" value="ispG_gcpE"/>
    <property type="match status" value="1"/>
</dbReference>
<reference evidence="11 12" key="1">
    <citation type="submission" date="2017-05" db="EMBL/GenBank/DDBJ databases">
        <authorList>
            <person name="Varghese N."/>
            <person name="Submissions S."/>
        </authorList>
    </citation>
    <scope>NUCLEOTIDE SEQUENCE [LARGE SCALE GENOMIC DNA]</scope>
    <source>
        <strain evidence="11 12">DSM 27040</strain>
    </source>
</reference>
<comment type="cofactor">
    <cofactor evidence="8">
        <name>[4Fe-4S] cluster</name>
        <dbReference type="ChEBI" id="CHEBI:49883"/>
    </cofactor>
    <text evidence="8">Binds 1 [4Fe-4S] cluster.</text>
</comment>
<comment type="pathway">
    <text evidence="8">Isoprenoid biosynthesis; isopentenyl diphosphate biosynthesis via DXP pathway; isopentenyl diphosphate from 1-deoxy-D-xylulose 5-phosphate: step 5/6.</text>
</comment>
<dbReference type="FunFam" id="3.30.413.10:FF:000006">
    <property type="entry name" value="4-hydroxy-3-methylbut-2-en-1-yl diphosphate synthase (flavodoxin)"/>
    <property type="match status" value="1"/>
</dbReference>
<dbReference type="GO" id="GO:0046429">
    <property type="term" value="F:4-hydroxy-3-methylbut-2-en-1-yl diphosphate synthase activity (ferredoxin)"/>
    <property type="evidence" value="ECO:0007669"/>
    <property type="project" value="UniProtKB-UniRule"/>
</dbReference>
<dbReference type="Gene3D" id="3.30.413.10">
    <property type="entry name" value="Sulfite Reductase Hemoprotein, domain 1"/>
    <property type="match status" value="1"/>
</dbReference>